<dbReference type="InterPro" id="IPR048469">
    <property type="entry name" value="YchJ-like_M"/>
</dbReference>
<accession>A0A919CFD6</accession>
<dbReference type="HAMAP" id="MF_00612">
    <property type="entry name" value="UPF0225"/>
    <property type="match status" value="1"/>
</dbReference>
<dbReference type="Pfam" id="PF17775">
    <property type="entry name" value="YchJ_M-like"/>
    <property type="match status" value="1"/>
</dbReference>
<feature type="domain" description="YchJ-like middle NTF2-like" evidence="3">
    <location>
        <begin position="41"/>
        <end position="134"/>
    </location>
</feature>
<evidence type="ECO:0000313" key="5">
    <source>
        <dbReference type="Proteomes" id="UP000654947"/>
    </source>
</evidence>
<sequence>MPRRRSRTTGPSVPADCPCGSGRTYTECCGPLHADTSRASTAEQLMRSRYSAFAVGDLVHLRRTWHPRTCPPDLQPDTATTWTGLEILAASEGTPFHREGTVEFVAHYRDASGPGRMREHSRFVRHEGAWVYLEALTD</sequence>
<dbReference type="SUPFAM" id="SSF103642">
    <property type="entry name" value="Sec-C motif"/>
    <property type="match status" value="1"/>
</dbReference>
<dbReference type="Pfam" id="PF02810">
    <property type="entry name" value="SEC-C"/>
    <property type="match status" value="1"/>
</dbReference>
<organism evidence="4 5">
    <name type="scientific">Nocardiopsis kunsanensis</name>
    <dbReference type="NCBI Taxonomy" id="141693"/>
    <lineage>
        <taxon>Bacteria</taxon>
        <taxon>Bacillati</taxon>
        <taxon>Actinomycetota</taxon>
        <taxon>Actinomycetes</taxon>
        <taxon>Streptosporangiales</taxon>
        <taxon>Nocardiopsidaceae</taxon>
        <taxon>Nocardiopsis</taxon>
    </lineage>
</organism>
<dbReference type="InterPro" id="IPR023006">
    <property type="entry name" value="YchJ-like"/>
</dbReference>
<comment type="similarity">
    <text evidence="1 2">Belongs to the UPF0225 family.</text>
</comment>
<keyword evidence="5" id="KW-1185">Reference proteome</keyword>
<evidence type="ECO:0000259" key="3">
    <source>
        <dbReference type="Pfam" id="PF17775"/>
    </source>
</evidence>
<name>A0A919CFD6_9ACTN</name>
<reference evidence="4 5" key="1">
    <citation type="journal article" date="2014" name="Int. J. Syst. Evol. Microbiol.">
        <title>Complete genome sequence of Corynebacterium casei LMG S-19264T (=DSM 44701T), isolated from a smear-ripened cheese.</title>
        <authorList>
            <consortium name="US DOE Joint Genome Institute (JGI-PGF)"/>
            <person name="Walter F."/>
            <person name="Albersmeier A."/>
            <person name="Kalinowski J."/>
            <person name="Ruckert C."/>
        </authorList>
    </citation>
    <scope>NUCLEOTIDE SEQUENCE [LARGE SCALE GENOMIC DNA]</scope>
    <source>
        <strain evidence="4 5">KCTC 19473</strain>
    </source>
</reference>
<dbReference type="SUPFAM" id="SSF54427">
    <property type="entry name" value="NTF2-like"/>
    <property type="match status" value="1"/>
</dbReference>
<dbReference type="AlphaFoldDB" id="A0A919CFD6"/>
<evidence type="ECO:0000313" key="4">
    <source>
        <dbReference type="EMBL" id="GHD17199.1"/>
    </source>
</evidence>
<protein>
    <recommendedName>
        <fullName evidence="2">UPF0225 protein GCM10007147_06100</fullName>
    </recommendedName>
</protein>
<dbReference type="InterPro" id="IPR004027">
    <property type="entry name" value="SEC_C_motif"/>
</dbReference>
<dbReference type="Gene3D" id="3.10.450.50">
    <property type="match status" value="1"/>
</dbReference>
<evidence type="ECO:0000256" key="2">
    <source>
        <dbReference type="HAMAP-Rule" id="MF_00612"/>
    </source>
</evidence>
<comment type="caution">
    <text evidence="4">The sequence shown here is derived from an EMBL/GenBank/DDBJ whole genome shotgun (WGS) entry which is preliminary data.</text>
</comment>
<dbReference type="InterPro" id="IPR032710">
    <property type="entry name" value="NTF2-like_dom_sf"/>
</dbReference>
<dbReference type="PANTHER" id="PTHR33747:SF1">
    <property type="entry name" value="ADENYLATE CYCLASE-ASSOCIATED CAP C-TERMINAL DOMAIN-CONTAINING PROTEIN"/>
    <property type="match status" value="1"/>
</dbReference>
<dbReference type="EMBL" id="BMXL01000002">
    <property type="protein sequence ID" value="GHD17199.1"/>
    <property type="molecule type" value="Genomic_DNA"/>
</dbReference>
<dbReference type="PANTHER" id="PTHR33747">
    <property type="entry name" value="UPF0225 PROTEIN SCO1677"/>
    <property type="match status" value="1"/>
</dbReference>
<proteinExistence type="inferred from homology"/>
<gene>
    <name evidence="4" type="ORF">GCM10007147_06100</name>
</gene>
<dbReference type="Proteomes" id="UP000654947">
    <property type="component" value="Unassembled WGS sequence"/>
</dbReference>
<dbReference type="RefSeq" id="WP_193517327.1">
    <property type="nucleotide sequence ID" value="NZ_BMXL01000002.1"/>
</dbReference>
<evidence type="ECO:0000256" key="1">
    <source>
        <dbReference type="ARBA" id="ARBA00010839"/>
    </source>
</evidence>